<protein>
    <submittedName>
        <fullName evidence="2 4">Uncharacterized protein</fullName>
    </submittedName>
</protein>
<reference evidence="2 3" key="2">
    <citation type="submission" date="2018-11" db="EMBL/GenBank/DDBJ databases">
        <authorList>
            <consortium name="Pathogen Informatics"/>
        </authorList>
    </citation>
    <scope>NUCLEOTIDE SEQUENCE [LARGE SCALE GENOMIC DNA]</scope>
</reference>
<evidence type="ECO:0000313" key="2">
    <source>
        <dbReference type="EMBL" id="VDK41964.1"/>
    </source>
</evidence>
<name>A0A158RAE5_TAEAS</name>
<evidence type="ECO:0000256" key="1">
    <source>
        <dbReference type="SAM" id="MobiDB-lite"/>
    </source>
</evidence>
<evidence type="ECO:0000313" key="3">
    <source>
        <dbReference type="Proteomes" id="UP000282613"/>
    </source>
</evidence>
<feature type="compositionally biased region" description="Polar residues" evidence="1">
    <location>
        <begin position="97"/>
        <end position="112"/>
    </location>
</feature>
<gene>
    <name evidence="2" type="ORF">TASK_LOCUS9138</name>
</gene>
<keyword evidence="3" id="KW-1185">Reference proteome</keyword>
<accession>A0A158RAE5</accession>
<dbReference type="Proteomes" id="UP000282613">
    <property type="component" value="Unassembled WGS sequence"/>
</dbReference>
<reference evidence="4" key="1">
    <citation type="submission" date="2016-04" db="UniProtKB">
        <authorList>
            <consortium name="WormBaseParasite"/>
        </authorList>
    </citation>
    <scope>IDENTIFICATION</scope>
</reference>
<dbReference type="EMBL" id="UYRS01018999">
    <property type="protein sequence ID" value="VDK41964.1"/>
    <property type="molecule type" value="Genomic_DNA"/>
</dbReference>
<dbReference type="WBParaSite" id="TASK_0000913701-mRNA-1">
    <property type="protein sequence ID" value="TASK_0000913701-mRNA-1"/>
    <property type="gene ID" value="TASK_0000913701"/>
</dbReference>
<organism evidence="4">
    <name type="scientific">Taenia asiatica</name>
    <name type="common">Asian tapeworm</name>
    <dbReference type="NCBI Taxonomy" id="60517"/>
    <lineage>
        <taxon>Eukaryota</taxon>
        <taxon>Metazoa</taxon>
        <taxon>Spiralia</taxon>
        <taxon>Lophotrochozoa</taxon>
        <taxon>Platyhelminthes</taxon>
        <taxon>Cestoda</taxon>
        <taxon>Eucestoda</taxon>
        <taxon>Cyclophyllidea</taxon>
        <taxon>Taeniidae</taxon>
        <taxon>Taenia</taxon>
    </lineage>
</organism>
<feature type="region of interest" description="Disordered" evidence="1">
    <location>
        <begin position="97"/>
        <end position="124"/>
    </location>
</feature>
<evidence type="ECO:0000313" key="4">
    <source>
        <dbReference type="WBParaSite" id="TASK_0000913701-mRNA-1"/>
    </source>
</evidence>
<proteinExistence type="predicted"/>
<sequence>MLRSDPGLAKLRKERTRLCTRHGCHRRSRGQCTFLQGGKEGRAHVIAYDSAKIATERDLLDIYAMVKWALDDTPDAVQAAEDKEDLMSEVIKYTIESEQQQQHGPNAQTLSHGLQPPTTPSSLEHTHQLIAHQRHPSFTTGATGGACPTNQSIHLVAAPNPHRYITDDPLGAAAATAALYGSLPLGAVSPHSLTGKSIGGGFGDRGGAGSSTYASSRERVLMITSFNSLPRPDVIAGASNSLGSHVQNSFGQVPRRNSSFATPDRAYPIENTSIGRNLTTDVHRTLMVRVSEMESVNAVDTANDLTMSSDLVATAPSPLPTDFGLPPHPSAVVCPKETNDAAQYPASSTNSPLKQHHFKLTGESGIEWLGSPSRHPFLTLVRGETLVQQAPGVHCDLKV</sequence>
<dbReference type="AlphaFoldDB" id="A0A158RAE5"/>